<dbReference type="PANTHER" id="PTHR30427:SF1">
    <property type="entry name" value="TRANSCRIPTIONAL ACTIVATOR PROTEIN LYSR"/>
    <property type="match status" value="1"/>
</dbReference>
<dbReference type="PROSITE" id="PS50931">
    <property type="entry name" value="HTH_LYSR"/>
    <property type="match status" value="1"/>
</dbReference>
<dbReference type="Gene3D" id="1.10.10.10">
    <property type="entry name" value="Winged helix-like DNA-binding domain superfamily/Winged helix DNA-binding domain"/>
    <property type="match status" value="1"/>
</dbReference>
<dbReference type="AlphaFoldDB" id="A0A2S5KHG2"/>
<dbReference type="GO" id="GO:0043565">
    <property type="term" value="F:sequence-specific DNA binding"/>
    <property type="evidence" value="ECO:0007669"/>
    <property type="project" value="TreeGrafter"/>
</dbReference>
<dbReference type="SUPFAM" id="SSF46785">
    <property type="entry name" value="Winged helix' DNA-binding domain"/>
    <property type="match status" value="1"/>
</dbReference>
<dbReference type="PRINTS" id="PR00039">
    <property type="entry name" value="HTHLYSR"/>
</dbReference>
<evidence type="ECO:0000313" key="6">
    <source>
        <dbReference type="EMBL" id="PPC74210.1"/>
    </source>
</evidence>
<keyword evidence="3" id="KW-0238">DNA-binding</keyword>
<dbReference type="InterPro" id="IPR005119">
    <property type="entry name" value="LysR_subst-bd"/>
</dbReference>
<evidence type="ECO:0000256" key="4">
    <source>
        <dbReference type="ARBA" id="ARBA00023163"/>
    </source>
</evidence>
<accession>A0A2S5KHG2</accession>
<dbReference type="GO" id="GO:0003700">
    <property type="term" value="F:DNA-binding transcription factor activity"/>
    <property type="evidence" value="ECO:0007669"/>
    <property type="project" value="InterPro"/>
</dbReference>
<organism evidence="6 7">
    <name type="scientific">Proteobacteria bacterium 228</name>
    <dbReference type="NCBI Taxonomy" id="2083153"/>
    <lineage>
        <taxon>Bacteria</taxon>
        <taxon>Pseudomonadati</taxon>
        <taxon>Pseudomonadota</taxon>
    </lineage>
</organism>
<comment type="similarity">
    <text evidence="1">Belongs to the LysR transcriptional regulatory family.</text>
</comment>
<dbReference type="InterPro" id="IPR000847">
    <property type="entry name" value="LysR_HTH_N"/>
</dbReference>
<evidence type="ECO:0000259" key="5">
    <source>
        <dbReference type="PROSITE" id="PS50931"/>
    </source>
</evidence>
<gene>
    <name evidence="6" type="ORF">C4K68_26975</name>
</gene>
<evidence type="ECO:0000256" key="2">
    <source>
        <dbReference type="ARBA" id="ARBA00023015"/>
    </source>
</evidence>
<dbReference type="SUPFAM" id="SSF53850">
    <property type="entry name" value="Periplasmic binding protein-like II"/>
    <property type="match status" value="1"/>
</dbReference>
<keyword evidence="4" id="KW-0804">Transcription</keyword>
<evidence type="ECO:0000256" key="1">
    <source>
        <dbReference type="ARBA" id="ARBA00009437"/>
    </source>
</evidence>
<feature type="domain" description="HTH lysR-type" evidence="5">
    <location>
        <begin position="1"/>
        <end position="53"/>
    </location>
</feature>
<dbReference type="InterPro" id="IPR036388">
    <property type="entry name" value="WH-like_DNA-bd_sf"/>
</dbReference>
<dbReference type="InterPro" id="IPR036390">
    <property type="entry name" value="WH_DNA-bd_sf"/>
</dbReference>
<dbReference type="PANTHER" id="PTHR30427">
    <property type="entry name" value="TRANSCRIPTIONAL ACTIVATOR PROTEIN LYSR"/>
    <property type="match status" value="1"/>
</dbReference>
<sequence>MRVLEAVYRTGSVTAAAQIINVTQPSISKTVRQVEEFTGLKLFENVAGRVLPTSHLHALMPQIRRNLLDHSRIMSRIDDLRRGRSGLIRIATSPALIDILHAEAAMALKHEEPQSDFDFRVATSTREIVELIASGEADIGTCQPSSGDVNINARPIILGQAICIMPRSHRLAKNDFVLPEDLRDEDIISYPLTEPTSRTVFERFAEFGIVLKNTIEVNWTVGACCFVNTGMGVAICSSFVDIENYFPNLCARPIAPEIPVRVDMLTSSLKPLSVLAEKFCEKIIQIGTERSGILRRPIGGLDAGS</sequence>
<evidence type="ECO:0000313" key="7">
    <source>
        <dbReference type="Proteomes" id="UP000238196"/>
    </source>
</evidence>
<dbReference type="Proteomes" id="UP000238196">
    <property type="component" value="Unassembled WGS sequence"/>
</dbReference>
<keyword evidence="2" id="KW-0805">Transcription regulation</keyword>
<name>A0A2S5KHG2_9PROT</name>
<dbReference type="Gene3D" id="3.40.190.290">
    <property type="match status" value="1"/>
</dbReference>
<dbReference type="EMBL" id="PRLP01000163">
    <property type="protein sequence ID" value="PPC74210.1"/>
    <property type="molecule type" value="Genomic_DNA"/>
</dbReference>
<reference evidence="6 7" key="1">
    <citation type="submission" date="2018-02" db="EMBL/GenBank/DDBJ databases">
        <title>novel marine gammaproteobacteria from coastal saline agro ecosystem.</title>
        <authorList>
            <person name="Krishnan R."/>
            <person name="Ramesh Kumar N."/>
        </authorList>
    </citation>
    <scope>NUCLEOTIDE SEQUENCE [LARGE SCALE GENOMIC DNA]</scope>
    <source>
        <strain evidence="6 7">228</strain>
    </source>
</reference>
<protein>
    <recommendedName>
        <fullName evidence="5">HTH lysR-type domain-containing protein</fullName>
    </recommendedName>
</protein>
<comment type="caution">
    <text evidence="6">The sequence shown here is derived from an EMBL/GenBank/DDBJ whole genome shotgun (WGS) entry which is preliminary data.</text>
</comment>
<dbReference type="Pfam" id="PF00126">
    <property type="entry name" value="HTH_1"/>
    <property type="match status" value="1"/>
</dbReference>
<evidence type="ECO:0000256" key="3">
    <source>
        <dbReference type="ARBA" id="ARBA00023125"/>
    </source>
</evidence>
<proteinExistence type="inferred from homology"/>
<dbReference type="Pfam" id="PF03466">
    <property type="entry name" value="LysR_substrate"/>
    <property type="match status" value="1"/>
</dbReference>
<dbReference type="GO" id="GO:0010628">
    <property type="term" value="P:positive regulation of gene expression"/>
    <property type="evidence" value="ECO:0007669"/>
    <property type="project" value="TreeGrafter"/>
</dbReference>